<feature type="domain" description="Oxidoreductase molybdopterin-binding" evidence="2">
    <location>
        <begin position="53"/>
        <end position="200"/>
    </location>
</feature>
<evidence type="ECO:0000313" key="4">
    <source>
        <dbReference type="Proteomes" id="UP000184428"/>
    </source>
</evidence>
<feature type="compositionally biased region" description="Basic and acidic residues" evidence="1">
    <location>
        <begin position="17"/>
        <end position="29"/>
    </location>
</feature>
<dbReference type="Pfam" id="PF00174">
    <property type="entry name" value="Oxidored_molyb"/>
    <property type="match status" value="1"/>
</dbReference>
<sequence>MRIAPEVLQTGGSAGVADRDRPRGAEPHHGLRLPPGQHPVEGFPRFGTHLHHPPPAIPEAYAIEVSGAVAEAFALPLAELARLPRRELTADFHCVAGWSALSLRWEGVAFGTFYSEIIEPALDRAAPVTHVVFAGLDGHSSVVTIEDALNDDVLIAEHLDGQPLDGDHGAPVRLVSPSQYGFISTKHLSRIELHTSEPTGAHQSLVDRLLEEHPRSRVREEERHGRLPGWSVRPIYRLLIPPIRFLSARGRRRAVARE</sequence>
<evidence type="ECO:0000313" key="3">
    <source>
        <dbReference type="EMBL" id="SHN49640.1"/>
    </source>
</evidence>
<reference evidence="3 4" key="1">
    <citation type="submission" date="2016-12" db="EMBL/GenBank/DDBJ databases">
        <authorList>
            <person name="Song W.-J."/>
            <person name="Kurnit D.M."/>
        </authorList>
    </citation>
    <scope>NUCLEOTIDE SEQUENCE [LARGE SCALE GENOMIC DNA]</scope>
    <source>
        <strain evidence="3 4">DSM 43162</strain>
    </source>
</reference>
<dbReference type="AlphaFoldDB" id="A0A1M7RTW5"/>
<dbReference type="RefSeq" id="WP_175561230.1">
    <property type="nucleotide sequence ID" value="NZ_FRDM01000001.1"/>
</dbReference>
<gene>
    <name evidence="3" type="ORF">SAMN05660350_00102</name>
</gene>
<dbReference type="InterPro" id="IPR036374">
    <property type="entry name" value="OxRdtase_Mopterin-bd_sf"/>
</dbReference>
<evidence type="ECO:0000256" key="1">
    <source>
        <dbReference type="SAM" id="MobiDB-lite"/>
    </source>
</evidence>
<dbReference type="SUPFAM" id="SSF56524">
    <property type="entry name" value="Oxidoreductase molybdopterin-binding domain"/>
    <property type="match status" value="1"/>
</dbReference>
<dbReference type="InterPro" id="IPR000572">
    <property type="entry name" value="OxRdtase_Mopterin-bd_dom"/>
</dbReference>
<feature type="region of interest" description="Disordered" evidence="1">
    <location>
        <begin position="1"/>
        <end position="37"/>
    </location>
</feature>
<dbReference type="EMBL" id="FRDM01000001">
    <property type="protein sequence ID" value="SHN49640.1"/>
    <property type="molecule type" value="Genomic_DNA"/>
</dbReference>
<dbReference type="Gene3D" id="3.90.420.10">
    <property type="entry name" value="Oxidoreductase, molybdopterin-binding domain"/>
    <property type="match status" value="1"/>
</dbReference>
<proteinExistence type="predicted"/>
<evidence type="ECO:0000259" key="2">
    <source>
        <dbReference type="Pfam" id="PF00174"/>
    </source>
</evidence>
<organism evidence="3 4">
    <name type="scientific">Geodermatophilus obscurus</name>
    <dbReference type="NCBI Taxonomy" id="1861"/>
    <lineage>
        <taxon>Bacteria</taxon>
        <taxon>Bacillati</taxon>
        <taxon>Actinomycetota</taxon>
        <taxon>Actinomycetes</taxon>
        <taxon>Geodermatophilales</taxon>
        <taxon>Geodermatophilaceae</taxon>
        <taxon>Geodermatophilus</taxon>
    </lineage>
</organism>
<dbReference type="PANTHER" id="PTHR43032:SF4">
    <property type="entry name" value="OXIDOREDUCTASE MOLYBDOPTERIN-BINDING DOMAIN-CONTAINING PROTEIN"/>
    <property type="match status" value="1"/>
</dbReference>
<dbReference type="Proteomes" id="UP000184428">
    <property type="component" value="Unassembled WGS sequence"/>
</dbReference>
<name>A0A1M7RTW5_9ACTN</name>
<dbReference type="PANTHER" id="PTHR43032">
    <property type="entry name" value="PROTEIN-METHIONINE-SULFOXIDE REDUCTASE"/>
    <property type="match status" value="1"/>
</dbReference>
<accession>A0A1M7RTW5</accession>
<protein>
    <submittedName>
        <fullName evidence="3">Oxidoreductase molybdopterin binding domain-containing protein</fullName>
    </submittedName>
</protein>